<reference evidence="3 4" key="1">
    <citation type="submission" date="2024-04" db="EMBL/GenBank/DDBJ databases">
        <title>Genome sequencing and metabolic network reconstruction of aminoacids and betaine degradation by Anoxynatronum sibiricum.</title>
        <authorList>
            <person name="Detkova E.N."/>
            <person name="Boltjanskaja Y.V."/>
            <person name="Mardanov A.V."/>
            <person name="Kevbrin V."/>
        </authorList>
    </citation>
    <scope>NUCLEOTIDE SEQUENCE [LARGE SCALE GENOMIC DNA]</scope>
    <source>
        <strain evidence="3 4">Z-7981</strain>
    </source>
</reference>
<dbReference type="Pfam" id="PF13439">
    <property type="entry name" value="Glyco_transf_4"/>
    <property type="match status" value="1"/>
</dbReference>
<sequence>MKILMVNKFLYHRGGAETYAFELADYLRQQGHDVQFFGMEDSRNVYGNELNLNVSHVEFRGVSLRQVTYPFRIIYSREARQKIRQVLQDFQPDYVHLNNINFQLTPSILYEIHAQGIPMIQTLHDFQLVCPNHMMYREHDTTICEKCKGRRYHECVRHRCIHNSRVKSLFGAVEGWLYHRLRTYEMIDAFIAPSQFLADKMVAFGEDRRRIHTIHNFIKRDYDQMQFEKQDYFFYFGRLSIQKGIPTLLRVIRSLPEVPFLIAGGGELEEEVKQAELDNLKFVGFKTGEELVKLIGEARATLLPTEWYENCPMAVLESLMVGTPVIGSRIGGIPELVDHEVDGLLFPAADEAALRQQVQRLWSRPETAAAMAVKARQKVEAFSIDTYGERLMNLVTPLLKNGRSNP</sequence>
<dbReference type="Proteomes" id="UP001407405">
    <property type="component" value="Unassembled WGS sequence"/>
</dbReference>
<organism evidence="3 4">
    <name type="scientific">Anoxynatronum sibiricum</name>
    <dbReference type="NCBI Taxonomy" id="210623"/>
    <lineage>
        <taxon>Bacteria</taxon>
        <taxon>Bacillati</taxon>
        <taxon>Bacillota</taxon>
        <taxon>Clostridia</taxon>
        <taxon>Eubacteriales</taxon>
        <taxon>Clostridiaceae</taxon>
        <taxon>Anoxynatronum</taxon>
    </lineage>
</organism>
<keyword evidence="3" id="KW-0328">Glycosyltransferase</keyword>
<accession>A0ABU9VU11</accession>
<evidence type="ECO:0000259" key="1">
    <source>
        <dbReference type="Pfam" id="PF00534"/>
    </source>
</evidence>
<keyword evidence="3" id="KW-0808">Transferase</keyword>
<proteinExistence type="predicted"/>
<gene>
    <name evidence="3" type="ORF">AAIG11_09225</name>
</gene>
<dbReference type="EC" id="2.4.-.-" evidence="3"/>
<feature type="domain" description="Glycosyl transferase family 1" evidence="1">
    <location>
        <begin position="227"/>
        <end position="377"/>
    </location>
</feature>
<protein>
    <submittedName>
        <fullName evidence="3">Glycosyltransferase family 4 protein</fullName>
        <ecNumber evidence="3">2.4.-.-</ecNumber>
    </submittedName>
</protein>
<evidence type="ECO:0000313" key="3">
    <source>
        <dbReference type="EMBL" id="MEN1760653.1"/>
    </source>
</evidence>
<dbReference type="Pfam" id="PF00534">
    <property type="entry name" value="Glycos_transf_1"/>
    <property type="match status" value="1"/>
</dbReference>
<dbReference type="Gene3D" id="3.40.50.2000">
    <property type="entry name" value="Glycogen Phosphorylase B"/>
    <property type="match status" value="2"/>
</dbReference>
<dbReference type="InterPro" id="IPR028098">
    <property type="entry name" value="Glyco_trans_4-like_N"/>
</dbReference>
<dbReference type="SUPFAM" id="SSF53756">
    <property type="entry name" value="UDP-Glycosyltransferase/glycogen phosphorylase"/>
    <property type="match status" value="1"/>
</dbReference>
<evidence type="ECO:0000313" key="4">
    <source>
        <dbReference type="Proteomes" id="UP001407405"/>
    </source>
</evidence>
<dbReference type="RefSeq" id="WP_343185975.1">
    <property type="nucleotide sequence ID" value="NZ_JBCITM010000008.1"/>
</dbReference>
<comment type="caution">
    <text evidence="3">The sequence shown here is derived from an EMBL/GenBank/DDBJ whole genome shotgun (WGS) entry which is preliminary data.</text>
</comment>
<feature type="domain" description="Glycosyltransferase subfamily 4-like N-terminal" evidence="2">
    <location>
        <begin position="14"/>
        <end position="219"/>
    </location>
</feature>
<keyword evidence="4" id="KW-1185">Reference proteome</keyword>
<dbReference type="PANTHER" id="PTHR12526">
    <property type="entry name" value="GLYCOSYLTRANSFERASE"/>
    <property type="match status" value="1"/>
</dbReference>
<evidence type="ECO:0000259" key="2">
    <source>
        <dbReference type="Pfam" id="PF13439"/>
    </source>
</evidence>
<dbReference type="InterPro" id="IPR001296">
    <property type="entry name" value="Glyco_trans_1"/>
</dbReference>
<dbReference type="CDD" id="cd03801">
    <property type="entry name" value="GT4_PimA-like"/>
    <property type="match status" value="1"/>
</dbReference>
<dbReference type="GO" id="GO:0016757">
    <property type="term" value="F:glycosyltransferase activity"/>
    <property type="evidence" value="ECO:0007669"/>
    <property type="project" value="UniProtKB-KW"/>
</dbReference>
<dbReference type="PANTHER" id="PTHR12526:SF638">
    <property type="entry name" value="SPORE COAT PROTEIN SA"/>
    <property type="match status" value="1"/>
</dbReference>
<name>A0ABU9VU11_9CLOT</name>
<dbReference type="EMBL" id="JBCITM010000008">
    <property type="protein sequence ID" value="MEN1760653.1"/>
    <property type="molecule type" value="Genomic_DNA"/>
</dbReference>